<evidence type="ECO:0000256" key="7">
    <source>
        <dbReference type="ARBA" id="ARBA00022801"/>
    </source>
</evidence>
<keyword evidence="9 12" id="KW-1133">Transmembrane helix</keyword>
<evidence type="ECO:0000256" key="4">
    <source>
        <dbReference type="ARBA" id="ARBA00022670"/>
    </source>
</evidence>
<keyword evidence="6" id="KW-0479">Metal-binding</keyword>
<feature type="transmembrane region" description="Helical" evidence="12">
    <location>
        <begin position="123"/>
        <end position="149"/>
    </location>
</feature>
<feature type="domain" description="Peptidase M50" evidence="13">
    <location>
        <begin position="128"/>
        <end position="184"/>
    </location>
</feature>
<evidence type="ECO:0000256" key="9">
    <source>
        <dbReference type="ARBA" id="ARBA00022989"/>
    </source>
</evidence>
<organism evidence="14">
    <name type="scientific">Singulisphaera sp. Ch08</name>
    <dbReference type="NCBI Taxonomy" id="3120278"/>
    <lineage>
        <taxon>Bacteria</taxon>
        <taxon>Pseudomonadati</taxon>
        <taxon>Planctomycetota</taxon>
        <taxon>Planctomycetia</taxon>
        <taxon>Isosphaerales</taxon>
        <taxon>Isosphaeraceae</taxon>
        <taxon>Singulisphaera</taxon>
    </lineage>
</organism>
<dbReference type="GO" id="GO:0046872">
    <property type="term" value="F:metal ion binding"/>
    <property type="evidence" value="ECO:0007669"/>
    <property type="project" value="UniProtKB-KW"/>
</dbReference>
<comment type="similarity">
    <text evidence="3">Belongs to the peptidase M50B family.</text>
</comment>
<gene>
    <name evidence="14" type="ORF">V5E97_36050</name>
</gene>
<keyword evidence="4 14" id="KW-0645">Protease</keyword>
<evidence type="ECO:0000256" key="2">
    <source>
        <dbReference type="ARBA" id="ARBA00004141"/>
    </source>
</evidence>
<feature type="transmembrane region" description="Helical" evidence="12">
    <location>
        <begin position="91"/>
        <end position="117"/>
    </location>
</feature>
<evidence type="ECO:0000256" key="8">
    <source>
        <dbReference type="ARBA" id="ARBA00022833"/>
    </source>
</evidence>
<dbReference type="AlphaFoldDB" id="A0AAU7CF27"/>
<dbReference type="CDD" id="cd06164">
    <property type="entry name" value="S2P-M50_SpoIVFB_CBS"/>
    <property type="match status" value="1"/>
</dbReference>
<comment type="cofactor">
    <cofactor evidence="1">
        <name>Zn(2+)</name>
        <dbReference type="ChEBI" id="CHEBI:29105"/>
    </cofactor>
</comment>
<evidence type="ECO:0000256" key="3">
    <source>
        <dbReference type="ARBA" id="ARBA00007931"/>
    </source>
</evidence>
<dbReference type="GO" id="GO:0016020">
    <property type="term" value="C:membrane"/>
    <property type="evidence" value="ECO:0007669"/>
    <property type="project" value="UniProtKB-SubCell"/>
</dbReference>
<keyword evidence="7" id="KW-0378">Hydrolase</keyword>
<keyword evidence="11 12" id="KW-0472">Membrane</keyword>
<evidence type="ECO:0000313" key="14">
    <source>
        <dbReference type="EMBL" id="XBH03680.1"/>
    </source>
</evidence>
<dbReference type="InterPro" id="IPR008915">
    <property type="entry name" value="Peptidase_M50"/>
</dbReference>
<dbReference type="EMBL" id="CP155447">
    <property type="protein sequence ID" value="XBH03680.1"/>
    <property type="molecule type" value="Genomic_DNA"/>
</dbReference>
<comment type="subcellular location">
    <subcellularLocation>
        <location evidence="2">Membrane</location>
        <topology evidence="2">Multi-pass membrane protein</topology>
    </subcellularLocation>
</comment>
<dbReference type="PANTHER" id="PTHR39188">
    <property type="entry name" value="MEMBRANE-ASSOCIATED ZINC METALLOPROTEASE M50B"/>
    <property type="match status" value="1"/>
</dbReference>
<feature type="transmembrane region" description="Helical" evidence="12">
    <location>
        <begin position="195"/>
        <end position="212"/>
    </location>
</feature>
<feature type="transmembrane region" description="Helical" evidence="12">
    <location>
        <begin position="170"/>
        <end position="189"/>
    </location>
</feature>
<evidence type="ECO:0000256" key="6">
    <source>
        <dbReference type="ARBA" id="ARBA00022723"/>
    </source>
</evidence>
<reference evidence="14" key="1">
    <citation type="submission" date="2024-05" db="EMBL/GenBank/DDBJ databases">
        <title>Planctomycetes of the genus Singulisphaera possess chitinolytic capabilities.</title>
        <authorList>
            <person name="Ivanova A."/>
        </authorList>
    </citation>
    <scope>NUCLEOTIDE SEQUENCE</scope>
    <source>
        <strain evidence="14">Ch08T</strain>
    </source>
</reference>
<evidence type="ECO:0000256" key="10">
    <source>
        <dbReference type="ARBA" id="ARBA00023049"/>
    </source>
</evidence>
<evidence type="ECO:0000259" key="13">
    <source>
        <dbReference type="Pfam" id="PF02163"/>
    </source>
</evidence>
<evidence type="ECO:0000256" key="1">
    <source>
        <dbReference type="ARBA" id="ARBA00001947"/>
    </source>
</evidence>
<dbReference type="GO" id="GO:0006508">
    <property type="term" value="P:proteolysis"/>
    <property type="evidence" value="ECO:0007669"/>
    <property type="project" value="UniProtKB-KW"/>
</dbReference>
<name>A0AAU7CF27_9BACT</name>
<feature type="domain" description="Peptidase M50" evidence="13">
    <location>
        <begin position="41"/>
        <end position="112"/>
    </location>
</feature>
<sequence length="268" mass="28734">MQSSWKLGRLAGIDVYLHSTFMLILAYAGLVLGGLPAILLVVAAFSCVLLHEFGHALMARKFGIETEDITLYPIGGVARLRRMPKSPGAEMAIALAGPAVNVVIAAILALALGIGLFDGPGDMAILGAFAVNLLSINIVLVLFNMIPAFPMDGGRVLRAALTGWLGRVRATMIAASIGRGLAILFGLFSLMRGDWLQVILAMFIYIVAGAELRQVLAEGRSDSDSDSHNDSDDVWVAPPGFRWVSRGKGVWQLAPIVVHTTDRRSSWR</sequence>
<feature type="transmembrane region" description="Helical" evidence="12">
    <location>
        <begin position="20"/>
        <end position="50"/>
    </location>
</feature>
<accession>A0AAU7CF27</accession>
<dbReference type="Pfam" id="PF02163">
    <property type="entry name" value="Peptidase_M50"/>
    <property type="match status" value="2"/>
</dbReference>
<evidence type="ECO:0000256" key="12">
    <source>
        <dbReference type="SAM" id="Phobius"/>
    </source>
</evidence>
<dbReference type="GO" id="GO:0008237">
    <property type="term" value="F:metallopeptidase activity"/>
    <property type="evidence" value="ECO:0007669"/>
    <property type="project" value="UniProtKB-KW"/>
</dbReference>
<keyword evidence="5 12" id="KW-0812">Transmembrane</keyword>
<keyword evidence="8" id="KW-0862">Zinc</keyword>
<dbReference type="PANTHER" id="PTHR39188:SF3">
    <property type="entry name" value="STAGE IV SPORULATION PROTEIN FB"/>
    <property type="match status" value="1"/>
</dbReference>
<proteinExistence type="inferred from homology"/>
<keyword evidence="10" id="KW-0482">Metalloprotease</keyword>
<dbReference type="RefSeq" id="WP_406696419.1">
    <property type="nucleotide sequence ID" value="NZ_CP155447.1"/>
</dbReference>
<evidence type="ECO:0000256" key="11">
    <source>
        <dbReference type="ARBA" id="ARBA00023136"/>
    </source>
</evidence>
<protein>
    <submittedName>
        <fullName evidence="14">Site-2 protease family protein</fullName>
    </submittedName>
</protein>
<evidence type="ECO:0000256" key="5">
    <source>
        <dbReference type="ARBA" id="ARBA00022692"/>
    </source>
</evidence>